<dbReference type="EMBL" id="VSSQ01019032">
    <property type="protein sequence ID" value="MPM62759.1"/>
    <property type="molecule type" value="Genomic_DNA"/>
</dbReference>
<organism evidence="1">
    <name type="scientific">bioreactor metagenome</name>
    <dbReference type="NCBI Taxonomy" id="1076179"/>
    <lineage>
        <taxon>unclassified sequences</taxon>
        <taxon>metagenomes</taxon>
        <taxon>ecological metagenomes</taxon>
    </lineage>
</organism>
<name>A0A645BBB1_9ZZZZ</name>
<sequence length="226" mass="25489">MALGHIAERREAPGDRIEIDRCRRQISIDQLHQLAGAVIGVPAQHRGEFLLRRGDGGAFEPAAKMIGDAGFARRIDLLVGQFRDEHARFHAATGAHLQQFGRRQKFIHAVKHVEIDQPDRVESHFLRQINHIARRVAVAVVRKKAVAMEVVNVRRGRALHLARGNRPRRFLQRGPAHRRIEIVQFLFPIVAHGTLLVQHDLAAGNRDRLSGFIKLRGGINDRSGHI</sequence>
<accession>A0A645BBB1</accession>
<gene>
    <name evidence="1" type="ORF">SDC9_109636</name>
</gene>
<protein>
    <submittedName>
        <fullName evidence="1">Uncharacterized protein</fullName>
    </submittedName>
</protein>
<reference evidence="1" key="1">
    <citation type="submission" date="2019-08" db="EMBL/GenBank/DDBJ databases">
        <authorList>
            <person name="Kucharzyk K."/>
            <person name="Murdoch R.W."/>
            <person name="Higgins S."/>
            <person name="Loffler F."/>
        </authorList>
    </citation>
    <scope>NUCLEOTIDE SEQUENCE</scope>
</reference>
<dbReference type="AlphaFoldDB" id="A0A645BBB1"/>
<comment type="caution">
    <text evidence="1">The sequence shown here is derived from an EMBL/GenBank/DDBJ whole genome shotgun (WGS) entry which is preliminary data.</text>
</comment>
<proteinExistence type="predicted"/>
<evidence type="ECO:0000313" key="1">
    <source>
        <dbReference type="EMBL" id="MPM62759.1"/>
    </source>
</evidence>